<dbReference type="Gene3D" id="2.40.30.60">
    <property type="entry name" value="RimM"/>
    <property type="match status" value="1"/>
</dbReference>
<comment type="function">
    <text evidence="5">An accessory protein needed during the final step in the assembly of 30S ribosomal subunit, possibly for assembly of the head region. Essential for efficient processing of 16S rRNA. May be needed both before and after RbfA during the maturation of 16S rRNA. It has affinity for free ribosomal 30S subunits but not for 70S ribosomes.</text>
</comment>
<keyword evidence="1 5" id="KW-0963">Cytoplasm</keyword>
<comment type="caution">
    <text evidence="8">The sequence shown here is derived from an EMBL/GenBank/DDBJ whole genome shotgun (WGS) entry which is preliminary data.</text>
</comment>
<protein>
    <recommendedName>
        <fullName evidence="5">Ribosome maturation factor RimM</fullName>
    </recommendedName>
</protein>
<keyword evidence="2 5" id="KW-0690">Ribosome biogenesis</keyword>
<dbReference type="InterPro" id="IPR011033">
    <property type="entry name" value="PRC_barrel-like_sf"/>
</dbReference>
<organism evidence="8 9">
    <name type="scientific">Thermaurantimonas aggregans</name>
    <dbReference type="NCBI Taxonomy" id="2173829"/>
    <lineage>
        <taxon>Bacteria</taxon>
        <taxon>Pseudomonadati</taxon>
        <taxon>Bacteroidota</taxon>
        <taxon>Flavobacteriia</taxon>
        <taxon>Flavobacteriales</taxon>
        <taxon>Schleiferiaceae</taxon>
        <taxon>Thermaurantimonas</taxon>
    </lineage>
</organism>
<dbReference type="GO" id="GO:0042274">
    <property type="term" value="P:ribosomal small subunit biogenesis"/>
    <property type="evidence" value="ECO:0007669"/>
    <property type="project" value="UniProtKB-UniRule"/>
</dbReference>
<dbReference type="Pfam" id="PF01782">
    <property type="entry name" value="RimM"/>
    <property type="match status" value="1"/>
</dbReference>
<comment type="domain">
    <text evidence="5">The PRC barrel domain binds ribosomal protein uS19.</text>
</comment>
<feature type="domain" description="RimM N-terminal" evidence="6">
    <location>
        <begin position="9"/>
        <end position="86"/>
    </location>
</feature>
<dbReference type="InterPro" id="IPR036976">
    <property type="entry name" value="RimM_N_sf"/>
</dbReference>
<dbReference type="SUPFAM" id="SSF50346">
    <property type="entry name" value="PRC-barrel domain"/>
    <property type="match status" value="1"/>
</dbReference>
<evidence type="ECO:0000256" key="4">
    <source>
        <dbReference type="ARBA" id="ARBA00023186"/>
    </source>
</evidence>
<evidence type="ECO:0000259" key="6">
    <source>
        <dbReference type="Pfam" id="PF01782"/>
    </source>
</evidence>
<comment type="similarity">
    <text evidence="5">Belongs to the RimM family.</text>
</comment>
<accession>A0A401XNW2</accession>
<gene>
    <name evidence="5 8" type="primary">rimM</name>
    <name evidence="8" type="ORF">JCM31826_21670</name>
</gene>
<comment type="subcellular location">
    <subcellularLocation>
        <location evidence="5">Cytoplasm</location>
    </subcellularLocation>
</comment>
<keyword evidence="4 5" id="KW-0143">Chaperone</keyword>
<name>A0A401XNW2_9FLAO</name>
<evidence type="ECO:0000256" key="1">
    <source>
        <dbReference type="ARBA" id="ARBA00022490"/>
    </source>
</evidence>
<proteinExistence type="inferred from homology"/>
<dbReference type="AlphaFoldDB" id="A0A401XNW2"/>
<dbReference type="InterPro" id="IPR002676">
    <property type="entry name" value="RimM_N"/>
</dbReference>
<dbReference type="PANTHER" id="PTHR33692:SF1">
    <property type="entry name" value="RIBOSOME MATURATION FACTOR RIMM"/>
    <property type="match status" value="1"/>
</dbReference>
<dbReference type="InterPro" id="IPR011961">
    <property type="entry name" value="RimM"/>
</dbReference>
<dbReference type="InterPro" id="IPR056792">
    <property type="entry name" value="PRC_RimM"/>
</dbReference>
<dbReference type="GO" id="GO:0005840">
    <property type="term" value="C:ribosome"/>
    <property type="evidence" value="ECO:0007669"/>
    <property type="project" value="InterPro"/>
</dbReference>
<dbReference type="PANTHER" id="PTHR33692">
    <property type="entry name" value="RIBOSOME MATURATION FACTOR RIMM"/>
    <property type="match status" value="1"/>
</dbReference>
<evidence type="ECO:0000259" key="7">
    <source>
        <dbReference type="Pfam" id="PF24986"/>
    </source>
</evidence>
<dbReference type="NCBIfam" id="TIGR02273">
    <property type="entry name" value="16S_RimM"/>
    <property type="match status" value="1"/>
</dbReference>
<evidence type="ECO:0000256" key="5">
    <source>
        <dbReference type="HAMAP-Rule" id="MF_00014"/>
    </source>
</evidence>
<dbReference type="SUPFAM" id="SSF50447">
    <property type="entry name" value="Translation proteins"/>
    <property type="match status" value="1"/>
</dbReference>
<evidence type="ECO:0000313" key="8">
    <source>
        <dbReference type="EMBL" id="GCD78685.1"/>
    </source>
</evidence>
<dbReference type="GO" id="GO:0006364">
    <property type="term" value="P:rRNA processing"/>
    <property type="evidence" value="ECO:0007669"/>
    <property type="project" value="UniProtKB-UniRule"/>
</dbReference>
<dbReference type="Gene3D" id="2.30.30.240">
    <property type="entry name" value="PRC-barrel domain"/>
    <property type="match status" value="1"/>
</dbReference>
<dbReference type="GO" id="GO:0005737">
    <property type="term" value="C:cytoplasm"/>
    <property type="evidence" value="ECO:0007669"/>
    <property type="project" value="UniProtKB-SubCell"/>
</dbReference>
<dbReference type="GO" id="GO:0043022">
    <property type="term" value="F:ribosome binding"/>
    <property type="evidence" value="ECO:0007669"/>
    <property type="project" value="InterPro"/>
</dbReference>
<evidence type="ECO:0000256" key="3">
    <source>
        <dbReference type="ARBA" id="ARBA00022552"/>
    </source>
</evidence>
<dbReference type="InterPro" id="IPR009000">
    <property type="entry name" value="Transl_B-barrel_sf"/>
</dbReference>
<dbReference type="Pfam" id="PF24986">
    <property type="entry name" value="PRC_RimM"/>
    <property type="match status" value="1"/>
</dbReference>
<evidence type="ECO:0000313" key="9">
    <source>
        <dbReference type="Proteomes" id="UP000286715"/>
    </source>
</evidence>
<dbReference type="OrthoDB" id="9810331at2"/>
<reference evidence="8 9" key="1">
    <citation type="submission" date="2018-11" db="EMBL/GenBank/DDBJ databases">
        <title>Schleiferia aggregans sp. nov., a moderately thermophilic heterotrophic bacterium isolated from microbial mats at a terrestrial hot spring.</title>
        <authorList>
            <person name="Iino T."/>
            <person name="Ohkuma M."/>
            <person name="Haruta S."/>
        </authorList>
    </citation>
    <scope>NUCLEOTIDE SEQUENCE [LARGE SCALE GENOMIC DNA]</scope>
    <source>
        <strain evidence="8 9">LA</strain>
    </source>
</reference>
<dbReference type="RefSeq" id="WP_124398737.1">
    <property type="nucleotide sequence ID" value="NZ_BHZE01000032.1"/>
</dbReference>
<comment type="subunit">
    <text evidence="5">Binds ribosomal protein uS19.</text>
</comment>
<keyword evidence="3 5" id="KW-0698">rRNA processing</keyword>
<sequence>MAKSEFVPVGIVLKPHGLKGHVVFKFYSASINYEDAEHFFIEFKGAELPYFVEEIKKLPKGYKIKFEEINSLEDAEEILQKELLLRPEEIRKLSTKEPTLSEILIGYTAFNSSKEQLLGEVSNVLENKYQNVLEIKHTTGKNILVPLVDVFIKEIDKESKSIILNIPDGLLEVYLR</sequence>
<feature type="domain" description="Ribosome maturation factor RimM PRC barrel" evidence="7">
    <location>
        <begin position="104"/>
        <end position="170"/>
    </location>
</feature>
<dbReference type="EMBL" id="BHZE01000032">
    <property type="protein sequence ID" value="GCD78685.1"/>
    <property type="molecule type" value="Genomic_DNA"/>
</dbReference>
<dbReference type="HAMAP" id="MF_00014">
    <property type="entry name" value="Ribosome_mat_RimM"/>
    <property type="match status" value="1"/>
</dbReference>
<dbReference type="Proteomes" id="UP000286715">
    <property type="component" value="Unassembled WGS sequence"/>
</dbReference>
<evidence type="ECO:0000256" key="2">
    <source>
        <dbReference type="ARBA" id="ARBA00022517"/>
    </source>
</evidence>
<keyword evidence="9" id="KW-1185">Reference proteome</keyword>